<dbReference type="AlphaFoldDB" id="A0A5N1J809"/>
<dbReference type="GO" id="GO:0016740">
    <property type="term" value="F:transferase activity"/>
    <property type="evidence" value="ECO:0007669"/>
    <property type="project" value="UniProtKB-KW"/>
</dbReference>
<keyword evidence="2" id="KW-0808">Transferase</keyword>
<feature type="domain" description="Aminoglycoside phosphotransferase" evidence="1">
    <location>
        <begin position="46"/>
        <end position="260"/>
    </location>
</feature>
<evidence type="ECO:0000259" key="1">
    <source>
        <dbReference type="Pfam" id="PF01636"/>
    </source>
</evidence>
<evidence type="ECO:0000313" key="3">
    <source>
        <dbReference type="Proteomes" id="UP000326344"/>
    </source>
</evidence>
<dbReference type="EMBL" id="VTWS01000012">
    <property type="protein sequence ID" value="KAA9345475.1"/>
    <property type="molecule type" value="Genomic_DNA"/>
</dbReference>
<reference evidence="2 3" key="1">
    <citation type="submission" date="2019-09" db="EMBL/GenBank/DDBJ databases">
        <title>Genome Sequence of Larkinella sp MA1.</title>
        <authorList>
            <person name="Srinivasan S."/>
        </authorList>
    </citation>
    <scope>NUCLEOTIDE SEQUENCE [LARGE SCALE GENOMIC DNA]</scope>
    <source>
        <strain evidence="2 3">MA1</strain>
    </source>
</reference>
<dbReference type="Pfam" id="PF01636">
    <property type="entry name" value="APH"/>
    <property type="match status" value="1"/>
</dbReference>
<gene>
    <name evidence="2" type="ORF">F0P93_29945</name>
</gene>
<sequence length="357" mass="40890">MIALTGYTIFHYLLNRRLVQLEELFTGEVVMVDNPFPSTRNANFVVCRPTGSNFFVKQPRHLNEVSEGQSELRFYQLVGEADRKLDEHCLRAVEPIDTRNRILILEYSDLKITFEELVVQIPSPFRGNLLKEPTRQLGQLLAGLRDKLMLNKGNNPIPGHRFGTFVPWLLKLGDQEVQQIGQANNLYLSAFGRFIKQHKALLASLLANWQSTHLINTDVCWRNILTPRADDTAIPPYVLIDWEFASVGDPLWEIVSLAADYLLARFRTVSTSDEASLSNGQYLGLIPVLLHSSMNFFEQLPTERRKVIQLLGILLLQKYFRWAVEGSLDKLTNFPEVFTYAQRCLTQPESVILEFNP</sequence>
<organism evidence="2 3">
    <name type="scientific">Larkinella humicola</name>
    <dbReference type="NCBI Taxonomy" id="2607654"/>
    <lineage>
        <taxon>Bacteria</taxon>
        <taxon>Pseudomonadati</taxon>
        <taxon>Bacteroidota</taxon>
        <taxon>Cytophagia</taxon>
        <taxon>Cytophagales</taxon>
        <taxon>Spirosomataceae</taxon>
        <taxon>Larkinella</taxon>
    </lineage>
</organism>
<protein>
    <submittedName>
        <fullName evidence="2">Phosphotransferase</fullName>
    </submittedName>
</protein>
<dbReference type="RefSeq" id="WP_150881470.1">
    <property type="nucleotide sequence ID" value="NZ_VTWS01000012.1"/>
</dbReference>
<comment type="caution">
    <text evidence="2">The sequence shown here is derived from an EMBL/GenBank/DDBJ whole genome shotgun (WGS) entry which is preliminary data.</text>
</comment>
<dbReference type="InterPro" id="IPR011009">
    <property type="entry name" value="Kinase-like_dom_sf"/>
</dbReference>
<accession>A0A5N1J809</accession>
<dbReference type="SUPFAM" id="SSF56112">
    <property type="entry name" value="Protein kinase-like (PK-like)"/>
    <property type="match status" value="1"/>
</dbReference>
<name>A0A5N1J809_9BACT</name>
<dbReference type="Proteomes" id="UP000326344">
    <property type="component" value="Unassembled WGS sequence"/>
</dbReference>
<dbReference type="InterPro" id="IPR002575">
    <property type="entry name" value="Aminoglycoside_PTrfase"/>
</dbReference>
<dbReference type="Gene3D" id="3.90.1200.10">
    <property type="match status" value="1"/>
</dbReference>
<evidence type="ECO:0000313" key="2">
    <source>
        <dbReference type="EMBL" id="KAA9345475.1"/>
    </source>
</evidence>
<proteinExistence type="predicted"/>
<keyword evidence="3" id="KW-1185">Reference proteome</keyword>